<evidence type="ECO:0000256" key="2">
    <source>
        <dbReference type="ARBA" id="ARBA00023002"/>
    </source>
</evidence>
<dbReference type="EMBL" id="JAFNME010000012">
    <property type="protein sequence ID" value="MBO1249604.1"/>
    <property type="molecule type" value="Genomic_DNA"/>
</dbReference>
<dbReference type="FunFam" id="3.40.50.720:FF:000084">
    <property type="entry name" value="Short-chain dehydrogenase reductase"/>
    <property type="match status" value="1"/>
</dbReference>
<dbReference type="Gene3D" id="3.40.50.720">
    <property type="entry name" value="NAD(P)-binding Rossmann-like Domain"/>
    <property type="match status" value="1"/>
</dbReference>
<sequence>MNLFDLSGKSALVVGGAGDIGFAIAEGLAEAGATVIVLDIDPRVHELATSMKDKKLSAHALEANVQNRDEIKKSITAAENIFQGSINILVNSAGIQRRNSSEFFLEKDWDDVLEINLTATFLYSQQVAQKMLQNSYGKIINISSIMGNFGGITIPAYAASKGGVTQLTKALSNDWAKKGICVNAIAPGYINTRLNTKLISDPNRSAEVLLRTPLNRWGTPQDLKGAAIFLASKASDFITGTVINVDGGYSAR</sequence>
<proteinExistence type="inferred from homology"/>
<gene>
    <name evidence="3" type="ORF">J1777_07135</name>
</gene>
<keyword evidence="4" id="KW-1185">Reference proteome</keyword>
<dbReference type="AlphaFoldDB" id="A0A939KDQ3"/>
<dbReference type="RefSeq" id="WP_207575124.1">
    <property type="nucleotide sequence ID" value="NZ_JAFNME010000012.1"/>
</dbReference>
<dbReference type="SUPFAM" id="SSF51735">
    <property type="entry name" value="NAD(P)-binding Rossmann-fold domains"/>
    <property type="match status" value="1"/>
</dbReference>
<keyword evidence="2" id="KW-0560">Oxidoreductase</keyword>
<dbReference type="InterPro" id="IPR036291">
    <property type="entry name" value="NAD(P)-bd_dom_sf"/>
</dbReference>
<dbReference type="PRINTS" id="PR00080">
    <property type="entry name" value="SDRFAMILY"/>
</dbReference>
<dbReference type="PANTHER" id="PTHR42760">
    <property type="entry name" value="SHORT-CHAIN DEHYDROGENASES/REDUCTASES FAMILY MEMBER"/>
    <property type="match status" value="1"/>
</dbReference>
<comment type="caution">
    <text evidence="3">The sequence shown here is derived from an EMBL/GenBank/DDBJ whole genome shotgun (WGS) entry which is preliminary data.</text>
</comment>
<dbReference type="Pfam" id="PF13561">
    <property type="entry name" value="adh_short_C2"/>
    <property type="match status" value="1"/>
</dbReference>
<evidence type="ECO:0000256" key="1">
    <source>
        <dbReference type="ARBA" id="ARBA00006484"/>
    </source>
</evidence>
<evidence type="ECO:0000313" key="3">
    <source>
        <dbReference type="EMBL" id="MBO1249604.1"/>
    </source>
</evidence>
<evidence type="ECO:0000313" key="4">
    <source>
        <dbReference type="Proteomes" id="UP000664731"/>
    </source>
</evidence>
<organism evidence="3 4">
    <name type="scientific">Comamonas denitrificans</name>
    <dbReference type="NCBI Taxonomy" id="117506"/>
    <lineage>
        <taxon>Bacteria</taxon>
        <taxon>Pseudomonadati</taxon>
        <taxon>Pseudomonadota</taxon>
        <taxon>Betaproteobacteria</taxon>
        <taxon>Burkholderiales</taxon>
        <taxon>Comamonadaceae</taxon>
        <taxon>Comamonas</taxon>
    </lineage>
</organism>
<name>A0A939KDQ3_9BURK</name>
<dbReference type="InterPro" id="IPR020904">
    <property type="entry name" value="Sc_DH/Rdtase_CS"/>
</dbReference>
<comment type="similarity">
    <text evidence="1">Belongs to the short-chain dehydrogenases/reductases (SDR) family.</text>
</comment>
<dbReference type="InterPro" id="IPR002347">
    <property type="entry name" value="SDR_fam"/>
</dbReference>
<dbReference type="GO" id="GO:0016616">
    <property type="term" value="F:oxidoreductase activity, acting on the CH-OH group of donors, NAD or NADP as acceptor"/>
    <property type="evidence" value="ECO:0007669"/>
    <property type="project" value="TreeGrafter"/>
</dbReference>
<dbReference type="Proteomes" id="UP000664731">
    <property type="component" value="Unassembled WGS sequence"/>
</dbReference>
<accession>A0A939KDQ3</accession>
<dbReference type="PROSITE" id="PS00061">
    <property type="entry name" value="ADH_SHORT"/>
    <property type="match status" value="1"/>
</dbReference>
<dbReference type="PANTHER" id="PTHR42760:SF5">
    <property type="entry name" value="2-DEHYDRO-3-DEOXY-D-GLUCONATE 5-DEHYDROGENASE"/>
    <property type="match status" value="1"/>
</dbReference>
<dbReference type="PRINTS" id="PR00081">
    <property type="entry name" value="GDHRDH"/>
</dbReference>
<reference evidence="3" key="1">
    <citation type="submission" date="2021-03" db="EMBL/GenBank/DDBJ databases">
        <title>Comamonas denitrificans.</title>
        <authorList>
            <person name="Finster K."/>
        </authorList>
    </citation>
    <scope>NUCLEOTIDE SEQUENCE</scope>
    <source>
        <strain evidence="3">MM2021_4</strain>
    </source>
</reference>
<protein>
    <submittedName>
        <fullName evidence="3">SDR family oxidoreductase</fullName>
    </submittedName>
</protein>